<dbReference type="InterPro" id="IPR052044">
    <property type="entry name" value="PKS_Associated_Protein"/>
</dbReference>
<accession>A0A382KFB7</accession>
<dbReference type="AlphaFoldDB" id="A0A382KFB7"/>
<protein>
    <recommendedName>
        <fullName evidence="1">Cupin type-2 domain-containing protein</fullName>
    </recommendedName>
</protein>
<feature type="domain" description="Cupin type-2" evidence="1">
    <location>
        <begin position="45"/>
        <end position="100"/>
    </location>
</feature>
<dbReference type="CDD" id="cd02226">
    <property type="entry name" value="cupin_YdbB-like"/>
    <property type="match status" value="1"/>
</dbReference>
<proteinExistence type="predicted"/>
<dbReference type="PANTHER" id="PTHR36114">
    <property type="entry name" value="16.7 KDA PROTEIN IN WHIE LOCUS"/>
    <property type="match status" value="1"/>
</dbReference>
<dbReference type="Gene3D" id="2.60.120.10">
    <property type="entry name" value="Jelly Rolls"/>
    <property type="match status" value="1"/>
</dbReference>
<dbReference type="InterPro" id="IPR011051">
    <property type="entry name" value="RmlC_Cupin_sf"/>
</dbReference>
<dbReference type="InterPro" id="IPR013096">
    <property type="entry name" value="Cupin_2"/>
</dbReference>
<evidence type="ECO:0000259" key="1">
    <source>
        <dbReference type="Pfam" id="PF07883"/>
    </source>
</evidence>
<dbReference type="Pfam" id="PF07883">
    <property type="entry name" value="Cupin_2"/>
    <property type="match status" value="1"/>
</dbReference>
<gene>
    <name evidence="2" type="ORF">METZ01_LOCUS275763</name>
</gene>
<sequence>MKDPQGPMTGAINLKSKFALFSDHWAPRVIAQMNDYQFKLVRLQGEFVWHEHNDTDETFLVIEGSMAIEFTDRVVELNAGEMIVVRRGEAHRPFAEDECQVMIIEPAGVVNTGETGGDLTAENDVWI</sequence>
<dbReference type="PANTHER" id="PTHR36114:SF1">
    <property type="entry name" value="16.7 KDA PROTEIN IN WHIE LOCUS"/>
    <property type="match status" value="1"/>
</dbReference>
<name>A0A382KFB7_9ZZZZ</name>
<dbReference type="SUPFAM" id="SSF51182">
    <property type="entry name" value="RmlC-like cupins"/>
    <property type="match status" value="1"/>
</dbReference>
<dbReference type="EMBL" id="UINC01080195">
    <property type="protein sequence ID" value="SVC22909.1"/>
    <property type="molecule type" value="Genomic_DNA"/>
</dbReference>
<dbReference type="InterPro" id="IPR014710">
    <property type="entry name" value="RmlC-like_jellyroll"/>
</dbReference>
<organism evidence="2">
    <name type="scientific">marine metagenome</name>
    <dbReference type="NCBI Taxonomy" id="408172"/>
    <lineage>
        <taxon>unclassified sequences</taxon>
        <taxon>metagenomes</taxon>
        <taxon>ecological metagenomes</taxon>
    </lineage>
</organism>
<reference evidence="2" key="1">
    <citation type="submission" date="2018-05" db="EMBL/GenBank/DDBJ databases">
        <authorList>
            <person name="Lanie J.A."/>
            <person name="Ng W.-L."/>
            <person name="Kazmierczak K.M."/>
            <person name="Andrzejewski T.M."/>
            <person name="Davidsen T.M."/>
            <person name="Wayne K.J."/>
            <person name="Tettelin H."/>
            <person name="Glass J.I."/>
            <person name="Rusch D."/>
            <person name="Podicherti R."/>
            <person name="Tsui H.-C.T."/>
            <person name="Winkler M.E."/>
        </authorList>
    </citation>
    <scope>NUCLEOTIDE SEQUENCE</scope>
</reference>
<evidence type="ECO:0000313" key="2">
    <source>
        <dbReference type="EMBL" id="SVC22909.1"/>
    </source>
</evidence>